<evidence type="ECO:0000313" key="2">
    <source>
        <dbReference type="Proteomes" id="UP001153334"/>
    </source>
</evidence>
<sequence length="152" mass="16109">MASDEEIGMKSALDAGKYEAQSSQETSGILSHLCRIEANLDAKFGVESEAIDRKLPEDRRPVRWHEELSMAFLWASATMNTSCFATGFLGWEFGLSLKQAIVISIFASILGSALPGFAATFGAATGLRQISVSRYSFGSAGPPCPASPAGSP</sequence>
<reference evidence="1" key="1">
    <citation type="submission" date="2022-11" db="EMBL/GenBank/DDBJ databases">
        <title>Genome Sequence of Nemania bipapillata.</title>
        <authorList>
            <person name="Buettner E."/>
        </authorList>
    </citation>
    <scope>NUCLEOTIDE SEQUENCE</scope>
    <source>
        <strain evidence="1">CP14</strain>
    </source>
</reference>
<dbReference type="Proteomes" id="UP001153334">
    <property type="component" value="Unassembled WGS sequence"/>
</dbReference>
<organism evidence="1 2">
    <name type="scientific">Nemania bipapillata</name>
    <dbReference type="NCBI Taxonomy" id="110536"/>
    <lineage>
        <taxon>Eukaryota</taxon>
        <taxon>Fungi</taxon>
        <taxon>Dikarya</taxon>
        <taxon>Ascomycota</taxon>
        <taxon>Pezizomycotina</taxon>
        <taxon>Sordariomycetes</taxon>
        <taxon>Xylariomycetidae</taxon>
        <taxon>Xylariales</taxon>
        <taxon>Xylariaceae</taxon>
        <taxon>Nemania</taxon>
    </lineage>
</organism>
<dbReference type="EMBL" id="JAPESX010002726">
    <property type="protein sequence ID" value="KAJ8106771.1"/>
    <property type="molecule type" value="Genomic_DNA"/>
</dbReference>
<gene>
    <name evidence="1" type="ORF">ONZ43_g6948</name>
</gene>
<evidence type="ECO:0000313" key="1">
    <source>
        <dbReference type="EMBL" id="KAJ8106771.1"/>
    </source>
</evidence>
<keyword evidence="2" id="KW-1185">Reference proteome</keyword>
<accession>A0ACC2HW95</accession>
<name>A0ACC2HW95_9PEZI</name>
<protein>
    <submittedName>
        <fullName evidence="1">Uncharacterized protein</fullName>
    </submittedName>
</protein>
<comment type="caution">
    <text evidence="1">The sequence shown here is derived from an EMBL/GenBank/DDBJ whole genome shotgun (WGS) entry which is preliminary data.</text>
</comment>
<proteinExistence type="predicted"/>